<proteinExistence type="predicted"/>
<dbReference type="Proteomes" id="UP000006735">
    <property type="component" value="Chromosome"/>
</dbReference>
<feature type="region of interest" description="Disordered" evidence="1">
    <location>
        <begin position="292"/>
        <end position="338"/>
    </location>
</feature>
<feature type="region of interest" description="Disordered" evidence="1">
    <location>
        <begin position="135"/>
        <end position="165"/>
    </location>
</feature>
<dbReference type="EMBL" id="AE013598">
    <property type="protein sequence ID" value="AAW77238.1"/>
    <property type="molecule type" value="Genomic_DNA"/>
</dbReference>
<keyword evidence="3" id="KW-1185">Reference proteome</keyword>
<name>Q5GVN5_XANOR</name>
<reference evidence="2 3" key="1">
    <citation type="journal article" date="2005" name="Nucleic Acids Res.">
        <title>The genome sequence of Xanthomonas oryzae pathovar oryzae KACC10331, the bacterial blight pathogen of rice.</title>
        <authorList>
            <person name="Lee B.M."/>
            <person name="Park Y.J."/>
            <person name="Park D.S."/>
            <person name="Kang H.W."/>
            <person name="Kim J.G."/>
            <person name="Song E.S."/>
            <person name="Park I.C."/>
            <person name="Yoon U.H."/>
            <person name="Hahn J.H."/>
            <person name="Koo B.S."/>
            <person name="Lee G.B."/>
            <person name="Kim H."/>
            <person name="Park H.S."/>
            <person name="Yoon K.O."/>
            <person name="Kim J.H."/>
            <person name="Jung C.H."/>
            <person name="Koh N.H."/>
            <person name="Seo J.S."/>
            <person name="Go S.J."/>
        </authorList>
    </citation>
    <scope>NUCLEOTIDE SEQUENCE [LARGE SCALE GENOMIC DNA]</scope>
    <source>
        <strain evidence="3">KACC10331 / KXO85</strain>
    </source>
</reference>
<evidence type="ECO:0000313" key="3">
    <source>
        <dbReference type="Proteomes" id="UP000006735"/>
    </source>
</evidence>
<accession>Q5GVN5</accession>
<dbReference type="AlphaFoldDB" id="Q5GVN5"/>
<protein>
    <submittedName>
        <fullName evidence="2">Uncharacterized protein</fullName>
    </submittedName>
</protein>
<feature type="region of interest" description="Disordered" evidence="1">
    <location>
        <begin position="254"/>
        <end position="280"/>
    </location>
</feature>
<evidence type="ECO:0000256" key="1">
    <source>
        <dbReference type="SAM" id="MobiDB-lite"/>
    </source>
</evidence>
<dbReference type="KEGG" id="xoo:XOO3984"/>
<dbReference type="STRING" id="291331.XOO3984"/>
<gene>
    <name evidence="2" type="ordered locus">XOO3984</name>
</gene>
<dbReference type="HOGENOM" id="CLU_485659_0_0_6"/>
<organism evidence="2 3">
    <name type="scientific">Xanthomonas oryzae pv. oryzae (strain KACC10331 / KXO85)</name>
    <dbReference type="NCBI Taxonomy" id="291331"/>
    <lineage>
        <taxon>Bacteria</taxon>
        <taxon>Pseudomonadati</taxon>
        <taxon>Pseudomonadota</taxon>
        <taxon>Gammaproteobacteria</taxon>
        <taxon>Lysobacterales</taxon>
        <taxon>Lysobacteraceae</taxon>
        <taxon>Xanthomonas</taxon>
    </lineage>
</organism>
<feature type="region of interest" description="Disordered" evidence="1">
    <location>
        <begin position="524"/>
        <end position="543"/>
    </location>
</feature>
<feature type="compositionally biased region" description="Basic and acidic residues" evidence="1">
    <location>
        <begin position="292"/>
        <end position="302"/>
    </location>
</feature>
<evidence type="ECO:0000313" key="2">
    <source>
        <dbReference type="EMBL" id="AAW77238.1"/>
    </source>
</evidence>
<sequence length="561" mass="62627">MKNPLVYSWAHTGNRRRGRDRWAQIAAPHQHGQDPYAGRDGDAADQQQYIVIGQHIGFARGHRPQRAYALGLTQHRIADAAAIQACIGLHARGDLRIGERQMFHQLTGMIFLAHHLHGAEQGAAEQAAHVLRHAEQHDETDQVARLRDHPADTGHHRRADEERAAEGEQELAQIHLLRAGKAGGIGIHEAADADGGHRDDQMLGHPCRVDQPCARRHPRHRHRHRPQQHQHEQGFQLCIGQAQGLEEADGAGALFGQHQPDQQDRQAEPQHVGAGQPARVDHRVATVVFDPGRRAQQHDGRCQHHAQPRRAGPPQQAAERQHCRKPRRTSREQAEGEEIQRLEHAITVAWRQFERQHTGQRKHRQPALEQVQALPLAKCEQVGGKHPRERQRQLGHAQTKHHCLESVFAWQRLDHVIQAQRTERCAHQPMRGAHGNRRAQAMHEQVRKGNERVQRQEDFGEAAQPELLAKLHQQQVGRHGGHHIGGRQPGHFGGVGAQRALQIGQVGGDQRVAEPAGERHAYAHQPVLNTPPGGVQRSGGRPREGGLLVGLPVALDVLVAH</sequence>
<feature type="compositionally biased region" description="Basic and acidic residues" evidence="1">
    <location>
        <begin position="329"/>
        <end position="338"/>
    </location>
</feature>